<evidence type="ECO:0000256" key="3">
    <source>
        <dbReference type="ARBA" id="ARBA00022475"/>
    </source>
</evidence>
<evidence type="ECO:0000259" key="8">
    <source>
        <dbReference type="Pfam" id="PF09335"/>
    </source>
</evidence>
<dbReference type="PANTHER" id="PTHR30353">
    <property type="entry name" value="INNER MEMBRANE PROTEIN DEDA-RELATED"/>
    <property type="match status" value="1"/>
</dbReference>
<feature type="domain" description="VTT" evidence="8">
    <location>
        <begin position="37"/>
        <end position="147"/>
    </location>
</feature>
<proteinExistence type="inferred from homology"/>
<comment type="similarity">
    <text evidence="2 7">Belongs to the DedA family.</text>
</comment>
<sequence>MQSLNDLLVQYGLLVYFILFAYCALKSGWLPLFAGYAAYTGVLDLQYVALSVFLGAYLGDELRFALAKAYGTTWVERSPRLKGLFETARNLSQQYANAYIFIYRYPKGLRTIGALPLGLTDIGWKKFTLMNMSSAALWVSILVGGGYFFGEQVNSFGIANLTALSVMLLCVFLIGLFSLLKSARVASHV</sequence>
<dbReference type="EMBL" id="RAQO01000004">
    <property type="protein sequence ID" value="RKF19531.1"/>
    <property type="molecule type" value="Genomic_DNA"/>
</dbReference>
<evidence type="ECO:0000313" key="9">
    <source>
        <dbReference type="EMBL" id="RKF19531.1"/>
    </source>
</evidence>
<evidence type="ECO:0000256" key="7">
    <source>
        <dbReference type="RuleBase" id="RU367016"/>
    </source>
</evidence>
<comment type="caution">
    <text evidence="9">The sequence shown here is derived from an EMBL/GenBank/DDBJ whole genome shotgun (WGS) entry which is preliminary data.</text>
</comment>
<evidence type="ECO:0000256" key="5">
    <source>
        <dbReference type="ARBA" id="ARBA00022989"/>
    </source>
</evidence>
<keyword evidence="5 7" id="KW-1133">Transmembrane helix</keyword>
<dbReference type="InterPro" id="IPR032816">
    <property type="entry name" value="VTT_dom"/>
</dbReference>
<keyword evidence="10" id="KW-1185">Reference proteome</keyword>
<organism evidence="9 10">
    <name type="scientific">Alginatibacterium sediminis</name>
    <dbReference type="NCBI Taxonomy" id="2164068"/>
    <lineage>
        <taxon>Bacteria</taxon>
        <taxon>Pseudomonadati</taxon>
        <taxon>Pseudomonadota</taxon>
        <taxon>Gammaproteobacteria</taxon>
        <taxon>Alteromonadales</taxon>
        <taxon>Alteromonadaceae</taxon>
        <taxon>Alginatibacterium</taxon>
    </lineage>
</organism>
<evidence type="ECO:0000256" key="6">
    <source>
        <dbReference type="ARBA" id="ARBA00023136"/>
    </source>
</evidence>
<evidence type="ECO:0000256" key="1">
    <source>
        <dbReference type="ARBA" id="ARBA00004651"/>
    </source>
</evidence>
<evidence type="ECO:0000256" key="4">
    <source>
        <dbReference type="ARBA" id="ARBA00022692"/>
    </source>
</evidence>
<feature type="transmembrane region" description="Helical" evidence="7">
    <location>
        <begin position="36"/>
        <end position="58"/>
    </location>
</feature>
<evidence type="ECO:0000256" key="2">
    <source>
        <dbReference type="ARBA" id="ARBA00010792"/>
    </source>
</evidence>
<name>A0A420EFP3_9ALTE</name>
<keyword evidence="6 7" id="KW-0472">Membrane</keyword>
<keyword evidence="4 7" id="KW-0812">Transmembrane</keyword>
<dbReference type="GO" id="GO:0005886">
    <property type="term" value="C:plasma membrane"/>
    <property type="evidence" value="ECO:0007669"/>
    <property type="project" value="UniProtKB-SubCell"/>
</dbReference>
<dbReference type="AlphaFoldDB" id="A0A420EFP3"/>
<feature type="transmembrane region" description="Helical" evidence="7">
    <location>
        <begin position="156"/>
        <end position="180"/>
    </location>
</feature>
<dbReference type="InterPro" id="IPR032818">
    <property type="entry name" value="DedA-like"/>
</dbReference>
<dbReference type="OrthoDB" id="948134at2"/>
<comment type="subcellular location">
    <subcellularLocation>
        <location evidence="1 7">Cell membrane</location>
        <topology evidence="1 7">Multi-pass membrane protein</topology>
    </subcellularLocation>
</comment>
<dbReference type="Proteomes" id="UP000286482">
    <property type="component" value="Unassembled WGS sequence"/>
</dbReference>
<feature type="transmembrane region" description="Helical" evidence="7">
    <location>
        <begin position="129"/>
        <end position="150"/>
    </location>
</feature>
<protein>
    <submittedName>
        <fullName evidence="9">DedA family protein</fullName>
    </submittedName>
</protein>
<feature type="transmembrane region" description="Helical" evidence="7">
    <location>
        <begin position="7"/>
        <end position="30"/>
    </location>
</feature>
<reference evidence="9 10" key="1">
    <citation type="submission" date="2018-09" db="EMBL/GenBank/DDBJ databases">
        <authorList>
            <person name="Wang Z."/>
        </authorList>
    </citation>
    <scope>NUCLEOTIDE SEQUENCE [LARGE SCALE GENOMIC DNA]</scope>
    <source>
        <strain evidence="9 10">ALS 81</strain>
    </source>
</reference>
<evidence type="ECO:0000313" key="10">
    <source>
        <dbReference type="Proteomes" id="UP000286482"/>
    </source>
</evidence>
<accession>A0A420EFP3</accession>
<dbReference type="PANTHER" id="PTHR30353:SF15">
    <property type="entry name" value="INNER MEMBRANE PROTEIN YABI"/>
    <property type="match status" value="1"/>
</dbReference>
<gene>
    <name evidence="9" type="ORF">DBZ36_03430</name>
</gene>
<keyword evidence="3 7" id="KW-1003">Cell membrane</keyword>
<dbReference type="Pfam" id="PF09335">
    <property type="entry name" value="VTT_dom"/>
    <property type="match status" value="1"/>
</dbReference>
<dbReference type="RefSeq" id="WP_120354451.1">
    <property type="nucleotide sequence ID" value="NZ_RAQO01000004.1"/>
</dbReference>